<proteinExistence type="predicted"/>
<gene>
    <name evidence="2" type="ORF">Acr_05g0013890</name>
</gene>
<dbReference type="InterPro" id="IPR029472">
    <property type="entry name" value="Copia-like_N"/>
</dbReference>
<dbReference type="AlphaFoldDB" id="A0A7J0EN69"/>
<organism evidence="2 3">
    <name type="scientific">Actinidia rufa</name>
    <dbReference type="NCBI Taxonomy" id="165716"/>
    <lineage>
        <taxon>Eukaryota</taxon>
        <taxon>Viridiplantae</taxon>
        <taxon>Streptophyta</taxon>
        <taxon>Embryophyta</taxon>
        <taxon>Tracheophyta</taxon>
        <taxon>Spermatophyta</taxon>
        <taxon>Magnoliopsida</taxon>
        <taxon>eudicotyledons</taxon>
        <taxon>Gunneridae</taxon>
        <taxon>Pentapetalae</taxon>
        <taxon>asterids</taxon>
        <taxon>Ericales</taxon>
        <taxon>Actinidiaceae</taxon>
        <taxon>Actinidia</taxon>
    </lineage>
</organism>
<dbReference type="Proteomes" id="UP000585474">
    <property type="component" value="Unassembled WGS sequence"/>
</dbReference>
<name>A0A7J0EN69_9ERIC</name>
<accession>A0A7J0EN69</accession>
<dbReference type="EMBL" id="BJWL01000005">
    <property type="protein sequence ID" value="GFY87750.1"/>
    <property type="molecule type" value="Genomic_DNA"/>
</dbReference>
<feature type="domain" description="Retrotransposon Copia-like N-terminal" evidence="1">
    <location>
        <begin position="31"/>
        <end position="61"/>
    </location>
</feature>
<evidence type="ECO:0000313" key="2">
    <source>
        <dbReference type="EMBL" id="GFY87750.1"/>
    </source>
</evidence>
<keyword evidence="3" id="KW-1185">Reference proteome</keyword>
<sequence>MADSLKEVALAHMVQSSVPVSLSHSQPAQHVTSVLLNGMNFHVWSRSFQLYLGGKRKTRWILEKEPKPAESDSKFDEWILNTSPLPSLYEAFATVDGDERRHCLLPSLSLPESCPTALDQRAFAAASRTHPCLPYIASTVASLIAQLQSYLGLVPASPSFGPTATIVAETPTALHGKSGHPIWILDSGKNNHMTDSEIFAADNPIPPRPLPILEPPPPTPNGCLPPIVSSDPIPTLRLPSQHLLWNQSKKKYRHLGFVMPMQVAVRLH</sequence>
<evidence type="ECO:0000259" key="1">
    <source>
        <dbReference type="Pfam" id="PF14244"/>
    </source>
</evidence>
<reference evidence="2 3" key="1">
    <citation type="submission" date="2019-07" db="EMBL/GenBank/DDBJ databases">
        <title>De Novo Assembly of kiwifruit Actinidia rufa.</title>
        <authorList>
            <person name="Sugita-Konishi S."/>
            <person name="Sato K."/>
            <person name="Mori E."/>
            <person name="Abe Y."/>
            <person name="Kisaki G."/>
            <person name="Hamano K."/>
            <person name="Suezawa K."/>
            <person name="Otani M."/>
            <person name="Fukuda T."/>
            <person name="Manabe T."/>
            <person name="Gomi K."/>
            <person name="Tabuchi M."/>
            <person name="Akimitsu K."/>
            <person name="Kataoka I."/>
        </authorList>
    </citation>
    <scope>NUCLEOTIDE SEQUENCE [LARGE SCALE GENOMIC DNA]</scope>
    <source>
        <strain evidence="3">cv. Fuchu</strain>
    </source>
</reference>
<protein>
    <recommendedName>
        <fullName evidence="1">Retrotransposon Copia-like N-terminal domain-containing protein</fullName>
    </recommendedName>
</protein>
<comment type="caution">
    <text evidence="2">The sequence shown here is derived from an EMBL/GenBank/DDBJ whole genome shotgun (WGS) entry which is preliminary data.</text>
</comment>
<dbReference type="Pfam" id="PF14244">
    <property type="entry name" value="Retrotran_gag_3"/>
    <property type="match status" value="1"/>
</dbReference>
<evidence type="ECO:0000313" key="3">
    <source>
        <dbReference type="Proteomes" id="UP000585474"/>
    </source>
</evidence>